<reference evidence="1 2" key="1">
    <citation type="submission" date="2018-06" db="EMBL/GenBank/DDBJ databases">
        <authorList>
            <consortium name="Pathogen Informatics"/>
            <person name="Doyle S."/>
        </authorList>
    </citation>
    <scope>NUCLEOTIDE SEQUENCE [LARGE SCALE GENOMIC DNA]</scope>
    <source>
        <strain evidence="1 2">NCTC4824</strain>
    </source>
</reference>
<proteinExistence type="predicted"/>
<gene>
    <name evidence="1" type="ORF">NCTC4824_03726</name>
</gene>
<protein>
    <submittedName>
        <fullName evidence="1">Uncharacterized protein</fullName>
    </submittedName>
</protein>
<dbReference type="Proteomes" id="UP000249134">
    <property type="component" value="Chromosome 1"/>
</dbReference>
<dbReference type="EMBL" id="LS483476">
    <property type="protein sequence ID" value="SQI62675.1"/>
    <property type="molecule type" value="Genomic_DNA"/>
</dbReference>
<dbReference type="KEGG" id="blen:NCTC4824_03726"/>
<accession>A0A2X4ZDP3</accession>
<organism evidence="1 2">
    <name type="scientific">Lederbergia lenta</name>
    <name type="common">Bacillus lentus</name>
    <dbReference type="NCBI Taxonomy" id="1467"/>
    <lineage>
        <taxon>Bacteria</taxon>
        <taxon>Bacillati</taxon>
        <taxon>Bacillota</taxon>
        <taxon>Bacilli</taxon>
        <taxon>Bacillales</taxon>
        <taxon>Bacillaceae</taxon>
        <taxon>Lederbergia</taxon>
    </lineage>
</organism>
<evidence type="ECO:0000313" key="1">
    <source>
        <dbReference type="EMBL" id="SQI62675.1"/>
    </source>
</evidence>
<evidence type="ECO:0000313" key="2">
    <source>
        <dbReference type="Proteomes" id="UP000249134"/>
    </source>
</evidence>
<sequence length="92" mass="10826">MFYTYFGTWNQAKITIFGSESPSLVRETNKNHKNRSHFTKYDLMTIAKENIEFFTTIKVWNDFAMKNGLPWAGTFANYFGTWNKVKIVLVKT</sequence>
<keyword evidence="2" id="KW-1185">Reference proteome</keyword>
<dbReference type="AlphaFoldDB" id="A0A2X4ZDP3"/>
<name>A0A2X4ZDP3_LEDLE</name>